<dbReference type="EMBL" id="FNHH01000006">
    <property type="protein sequence ID" value="SDM13523.1"/>
    <property type="molecule type" value="Genomic_DNA"/>
</dbReference>
<evidence type="ECO:0000313" key="12">
    <source>
        <dbReference type="EMBL" id="SDM13523.1"/>
    </source>
</evidence>
<sequence>MCGIYGSTINFSDDVIRQKLAIVNFRGPDYSGFIHTPDVILGHNRLAIIDLDHRSDQPFTYLHLRIVFNGEIYNYRQLKARLEKDGYSFRTSSDTEVICAAYLAYGESCLTHFNGMFSFVIYDEAKKILFGARDRMGKKPFYYCHKGQSFEFASQPSQLKLDRTFTLDQQAVKEYFIWGYVPEPASIWQEVKQLPAGHSFTYNLSSCTLNIKKYWDLDYSRENKFSGSYEDAKFLLNELINDSVGIRMNADVPLGVFLSGGIDSSLIAAIASRKAAHIKTFSIQFNEKGFDESKYARLVAKHLGTEHHSIECNYHEGIELINNFSSYYDEPFADSSAIPTMLLSKHTRKHVTVALSGDGGDEAFIGYTRYKRIKMMNTLFLLPLPIRQLIGSLIRFSPNYILKLIAIGVSIRDIESLYIKMFGGLENSWILDPEKGMNNQFSHIFNVSNKSILEKVSDLDIKTYLNGDINTKVDRASMAFSLESRAPLMDYRIIEFSRSLSTHYKYSFGNQKRILKDVLYQYLPSELFNRPKAGFTMPFREWFRAELKEYVLDNLSKSELQKIPGINVERTQEIIQEHMSGKWNRYPQIWKLLVLSQWLKKQNEGRPVIQAPLVPSL</sequence>
<dbReference type="CDD" id="cd01991">
    <property type="entry name" value="Asn_synthase_B_C"/>
    <property type="match status" value="1"/>
</dbReference>
<dbReference type="Proteomes" id="UP000199226">
    <property type="component" value="Unassembled WGS sequence"/>
</dbReference>
<feature type="binding site" evidence="9">
    <location>
        <position position="94"/>
    </location>
    <ligand>
        <name>L-glutamine</name>
        <dbReference type="ChEBI" id="CHEBI:58359"/>
    </ligand>
</feature>
<gene>
    <name evidence="12" type="ORF">SAMN05421813_106165</name>
</gene>
<dbReference type="STRING" id="990371.SAMN05421813_106165"/>
<evidence type="ECO:0000256" key="10">
    <source>
        <dbReference type="PIRSR" id="PIRSR001589-3"/>
    </source>
</evidence>
<name>A0A1G9QRD3_9SPHI</name>
<dbReference type="PANTHER" id="PTHR43284">
    <property type="entry name" value="ASPARAGINE SYNTHETASE (GLUTAMINE-HYDROLYZING)"/>
    <property type="match status" value="1"/>
</dbReference>
<keyword evidence="8" id="KW-0061">Asparagine biosynthesis</keyword>
<dbReference type="SUPFAM" id="SSF52402">
    <property type="entry name" value="Adenine nucleotide alpha hydrolases-like"/>
    <property type="match status" value="1"/>
</dbReference>
<accession>A0A1G9QRD3</accession>
<dbReference type="Pfam" id="PF00733">
    <property type="entry name" value="Asn_synthase"/>
    <property type="match status" value="1"/>
</dbReference>
<comment type="pathway">
    <text evidence="1">Amino-acid biosynthesis; L-asparagine biosynthesis; L-asparagine from L-aspartate (L-Gln route): step 1/1.</text>
</comment>
<comment type="catalytic activity">
    <reaction evidence="7">
        <text>L-aspartate + L-glutamine + ATP + H2O = L-asparagine + L-glutamate + AMP + diphosphate + H(+)</text>
        <dbReference type="Rhea" id="RHEA:12228"/>
        <dbReference type="ChEBI" id="CHEBI:15377"/>
        <dbReference type="ChEBI" id="CHEBI:15378"/>
        <dbReference type="ChEBI" id="CHEBI:29985"/>
        <dbReference type="ChEBI" id="CHEBI:29991"/>
        <dbReference type="ChEBI" id="CHEBI:30616"/>
        <dbReference type="ChEBI" id="CHEBI:33019"/>
        <dbReference type="ChEBI" id="CHEBI:58048"/>
        <dbReference type="ChEBI" id="CHEBI:58359"/>
        <dbReference type="ChEBI" id="CHEBI:456215"/>
        <dbReference type="EC" id="6.3.5.4"/>
    </reaction>
</comment>
<dbReference type="SUPFAM" id="SSF56235">
    <property type="entry name" value="N-terminal nucleophile aminohydrolases (Ntn hydrolases)"/>
    <property type="match status" value="1"/>
</dbReference>
<evidence type="ECO:0000313" key="13">
    <source>
        <dbReference type="Proteomes" id="UP000199226"/>
    </source>
</evidence>
<feature type="active site" description="For GATase activity" evidence="8">
    <location>
        <position position="2"/>
    </location>
</feature>
<dbReference type="GO" id="GO:0005829">
    <property type="term" value="C:cytosol"/>
    <property type="evidence" value="ECO:0007669"/>
    <property type="project" value="TreeGrafter"/>
</dbReference>
<dbReference type="InterPro" id="IPR033738">
    <property type="entry name" value="AsnB_N"/>
</dbReference>
<protein>
    <recommendedName>
        <fullName evidence="3">asparagine synthase (glutamine-hydrolyzing)</fullName>
        <ecNumber evidence="3">6.3.5.4</ecNumber>
    </recommendedName>
</protein>
<dbReference type="PROSITE" id="PS51278">
    <property type="entry name" value="GATASE_TYPE_2"/>
    <property type="match status" value="1"/>
</dbReference>
<dbReference type="GO" id="GO:0006529">
    <property type="term" value="P:asparagine biosynthetic process"/>
    <property type="evidence" value="ECO:0007669"/>
    <property type="project" value="UniProtKB-KW"/>
</dbReference>
<dbReference type="InterPro" id="IPR017932">
    <property type="entry name" value="GATase_2_dom"/>
</dbReference>
<dbReference type="GO" id="GO:0005524">
    <property type="term" value="F:ATP binding"/>
    <property type="evidence" value="ECO:0007669"/>
    <property type="project" value="UniProtKB-KW"/>
</dbReference>
<keyword evidence="8" id="KW-0028">Amino-acid biosynthesis</keyword>
<feature type="binding site" evidence="9">
    <location>
        <position position="283"/>
    </location>
    <ligand>
        <name>ATP</name>
        <dbReference type="ChEBI" id="CHEBI:30616"/>
    </ligand>
</feature>
<keyword evidence="5 9" id="KW-0067">ATP-binding</keyword>
<dbReference type="AlphaFoldDB" id="A0A1G9QRD3"/>
<proteinExistence type="inferred from homology"/>
<evidence type="ECO:0000256" key="2">
    <source>
        <dbReference type="ARBA" id="ARBA00005752"/>
    </source>
</evidence>
<evidence type="ECO:0000256" key="5">
    <source>
        <dbReference type="ARBA" id="ARBA00022840"/>
    </source>
</evidence>
<dbReference type="InterPro" id="IPR006426">
    <property type="entry name" value="Asn_synth_AEB"/>
</dbReference>
<keyword evidence="4 9" id="KW-0547">Nucleotide-binding</keyword>
<feature type="domain" description="Glutamine amidotransferase type-2" evidence="11">
    <location>
        <begin position="2"/>
        <end position="205"/>
    </location>
</feature>
<dbReference type="OrthoDB" id="9763290at2"/>
<keyword evidence="6 8" id="KW-0315">Glutamine amidotransferase</keyword>
<feature type="site" description="Important for beta-aspartyl-AMP intermediate formation" evidence="10">
    <location>
        <position position="358"/>
    </location>
</feature>
<dbReference type="InterPro" id="IPR051786">
    <property type="entry name" value="ASN_synthetase/amidase"/>
</dbReference>
<dbReference type="Pfam" id="PF13537">
    <property type="entry name" value="GATase_7"/>
    <property type="match status" value="1"/>
</dbReference>
<dbReference type="RefSeq" id="WP_090702229.1">
    <property type="nucleotide sequence ID" value="NZ_FNHH01000006.1"/>
</dbReference>
<comment type="similarity">
    <text evidence="2">Belongs to the asparagine synthetase family.</text>
</comment>
<dbReference type="GO" id="GO:0004066">
    <property type="term" value="F:asparagine synthase (glutamine-hydrolyzing) activity"/>
    <property type="evidence" value="ECO:0007669"/>
    <property type="project" value="UniProtKB-EC"/>
</dbReference>
<dbReference type="InterPro" id="IPR001962">
    <property type="entry name" value="Asn_synthase"/>
</dbReference>
<feature type="binding site" evidence="9">
    <location>
        <begin position="356"/>
        <end position="357"/>
    </location>
    <ligand>
        <name>ATP</name>
        <dbReference type="ChEBI" id="CHEBI:30616"/>
    </ligand>
</feature>
<evidence type="ECO:0000256" key="6">
    <source>
        <dbReference type="ARBA" id="ARBA00022962"/>
    </source>
</evidence>
<dbReference type="InterPro" id="IPR014729">
    <property type="entry name" value="Rossmann-like_a/b/a_fold"/>
</dbReference>
<organism evidence="12 13">
    <name type="scientific">Daejeonella rubra</name>
    <dbReference type="NCBI Taxonomy" id="990371"/>
    <lineage>
        <taxon>Bacteria</taxon>
        <taxon>Pseudomonadati</taxon>
        <taxon>Bacteroidota</taxon>
        <taxon>Sphingobacteriia</taxon>
        <taxon>Sphingobacteriales</taxon>
        <taxon>Sphingobacteriaceae</taxon>
        <taxon>Daejeonella</taxon>
    </lineage>
</organism>
<keyword evidence="13" id="KW-1185">Reference proteome</keyword>
<dbReference type="PIRSF" id="PIRSF001589">
    <property type="entry name" value="Asn_synthetase_glu-h"/>
    <property type="match status" value="1"/>
</dbReference>
<dbReference type="InterPro" id="IPR029055">
    <property type="entry name" value="Ntn_hydrolases_N"/>
</dbReference>
<evidence type="ECO:0000256" key="7">
    <source>
        <dbReference type="ARBA" id="ARBA00048741"/>
    </source>
</evidence>
<dbReference type="EC" id="6.3.5.4" evidence="3"/>
<evidence type="ECO:0000256" key="4">
    <source>
        <dbReference type="ARBA" id="ARBA00022741"/>
    </source>
</evidence>
<evidence type="ECO:0000256" key="9">
    <source>
        <dbReference type="PIRSR" id="PIRSR001589-2"/>
    </source>
</evidence>
<evidence type="ECO:0000256" key="8">
    <source>
        <dbReference type="PIRSR" id="PIRSR001589-1"/>
    </source>
</evidence>
<dbReference type="CDD" id="cd00712">
    <property type="entry name" value="AsnB"/>
    <property type="match status" value="1"/>
</dbReference>
<dbReference type="NCBIfam" id="TIGR01536">
    <property type="entry name" value="asn_synth_AEB"/>
    <property type="match status" value="1"/>
</dbReference>
<reference evidence="13" key="1">
    <citation type="submission" date="2016-10" db="EMBL/GenBank/DDBJ databases">
        <authorList>
            <person name="Varghese N."/>
            <person name="Submissions S."/>
        </authorList>
    </citation>
    <scope>NUCLEOTIDE SEQUENCE [LARGE SCALE GENOMIC DNA]</scope>
    <source>
        <strain evidence="13">DSM 24536</strain>
    </source>
</reference>
<evidence type="ECO:0000256" key="3">
    <source>
        <dbReference type="ARBA" id="ARBA00012737"/>
    </source>
</evidence>
<dbReference type="Gene3D" id="3.40.50.620">
    <property type="entry name" value="HUPs"/>
    <property type="match status" value="1"/>
</dbReference>
<evidence type="ECO:0000259" key="11">
    <source>
        <dbReference type="PROSITE" id="PS51278"/>
    </source>
</evidence>
<dbReference type="PANTHER" id="PTHR43284:SF1">
    <property type="entry name" value="ASPARAGINE SYNTHETASE"/>
    <property type="match status" value="1"/>
</dbReference>
<dbReference type="Gene3D" id="3.60.20.10">
    <property type="entry name" value="Glutamine Phosphoribosylpyrophosphate, subunit 1, domain 1"/>
    <property type="match status" value="1"/>
</dbReference>
<evidence type="ECO:0000256" key="1">
    <source>
        <dbReference type="ARBA" id="ARBA00005187"/>
    </source>
</evidence>